<protein>
    <submittedName>
        <fullName evidence="1">Uncharacterized protein</fullName>
    </submittedName>
</protein>
<sequence>MEGSGDEGDWGLELVWWRGPAVEAEGSCCGSMVEVVGAVEEIHNGGGWCRGGDWCYGCRGWAESLRGIDRLREAKRVE</sequence>
<comment type="caution">
    <text evidence="1">The sequence shown here is derived from an EMBL/GenBank/DDBJ whole genome shotgun (WGS) entry which is preliminary data.</text>
</comment>
<gene>
    <name evidence="1" type="ORF">QJS04_geneDACA015172</name>
</gene>
<accession>A0AAV9BX82</accession>
<dbReference type="EMBL" id="JAUJYN010000001">
    <property type="protein sequence ID" value="KAK1280717.1"/>
    <property type="molecule type" value="Genomic_DNA"/>
</dbReference>
<keyword evidence="2" id="KW-1185">Reference proteome</keyword>
<organism evidence="1 2">
    <name type="scientific">Acorus gramineus</name>
    <name type="common">Dwarf sweet flag</name>
    <dbReference type="NCBI Taxonomy" id="55184"/>
    <lineage>
        <taxon>Eukaryota</taxon>
        <taxon>Viridiplantae</taxon>
        <taxon>Streptophyta</taxon>
        <taxon>Embryophyta</taxon>
        <taxon>Tracheophyta</taxon>
        <taxon>Spermatophyta</taxon>
        <taxon>Magnoliopsida</taxon>
        <taxon>Liliopsida</taxon>
        <taxon>Acoraceae</taxon>
        <taxon>Acorus</taxon>
    </lineage>
</organism>
<reference evidence="1" key="2">
    <citation type="submission" date="2023-06" db="EMBL/GenBank/DDBJ databases">
        <authorList>
            <person name="Ma L."/>
            <person name="Liu K.-W."/>
            <person name="Li Z."/>
            <person name="Hsiao Y.-Y."/>
            <person name="Qi Y."/>
            <person name="Fu T."/>
            <person name="Tang G."/>
            <person name="Zhang D."/>
            <person name="Sun W.-H."/>
            <person name="Liu D.-K."/>
            <person name="Li Y."/>
            <person name="Chen G.-Z."/>
            <person name="Liu X.-D."/>
            <person name="Liao X.-Y."/>
            <person name="Jiang Y.-T."/>
            <person name="Yu X."/>
            <person name="Hao Y."/>
            <person name="Huang J."/>
            <person name="Zhao X.-W."/>
            <person name="Ke S."/>
            <person name="Chen Y.-Y."/>
            <person name="Wu W.-L."/>
            <person name="Hsu J.-L."/>
            <person name="Lin Y.-F."/>
            <person name="Huang M.-D."/>
            <person name="Li C.-Y."/>
            <person name="Huang L."/>
            <person name="Wang Z.-W."/>
            <person name="Zhao X."/>
            <person name="Zhong W.-Y."/>
            <person name="Peng D.-H."/>
            <person name="Ahmad S."/>
            <person name="Lan S."/>
            <person name="Zhang J.-S."/>
            <person name="Tsai W.-C."/>
            <person name="Van De Peer Y."/>
            <person name="Liu Z.-J."/>
        </authorList>
    </citation>
    <scope>NUCLEOTIDE SEQUENCE</scope>
    <source>
        <strain evidence="1">SCP</strain>
        <tissue evidence="1">Leaves</tissue>
    </source>
</reference>
<evidence type="ECO:0000313" key="2">
    <source>
        <dbReference type="Proteomes" id="UP001179952"/>
    </source>
</evidence>
<reference evidence="1" key="1">
    <citation type="journal article" date="2023" name="Nat. Commun.">
        <title>Diploid and tetraploid genomes of Acorus and the evolution of monocots.</title>
        <authorList>
            <person name="Ma L."/>
            <person name="Liu K.W."/>
            <person name="Li Z."/>
            <person name="Hsiao Y.Y."/>
            <person name="Qi Y."/>
            <person name="Fu T."/>
            <person name="Tang G.D."/>
            <person name="Zhang D."/>
            <person name="Sun W.H."/>
            <person name="Liu D.K."/>
            <person name="Li Y."/>
            <person name="Chen G.Z."/>
            <person name="Liu X.D."/>
            <person name="Liao X.Y."/>
            <person name="Jiang Y.T."/>
            <person name="Yu X."/>
            <person name="Hao Y."/>
            <person name="Huang J."/>
            <person name="Zhao X.W."/>
            <person name="Ke S."/>
            <person name="Chen Y.Y."/>
            <person name="Wu W.L."/>
            <person name="Hsu J.L."/>
            <person name="Lin Y.F."/>
            <person name="Huang M.D."/>
            <person name="Li C.Y."/>
            <person name="Huang L."/>
            <person name="Wang Z.W."/>
            <person name="Zhao X."/>
            <person name="Zhong W.Y."/>
            <person name="Peng D.H."/>
            <person name="Ahmad S."/>
            <person name="Lan S."/>
            <person name="Zhang J.S."/>
            <person name="Tsai W.C."/>
            <person name="Van de Peer Y."/>
            <person name="Liu Z.J."/>
        </authorList>
    </citation>
    <scope>NUCLEOTIDE SEQUENCE</scope>
    <source>
        <strain evidence="1">SCP</strain>
    </source>
</reference>
<name>A0AAV9BX82_ACOGR</name>
<evidence type="ECO:0000313" key="1">
    <source>
        <dbReference type="EMBL" id="KAK1280717.1"/>
    </source>
</evidence>
<proteinExistence type="predicted"/>
<dbReference type="Proteomes" id="UP001179952">
    <property type="component" value="Unassembled WGS sequence"/>
</dbReference>
<dbReference type="AlphaFoldDB" id="A0AAV9BX82"/>